<feature type="domain" description="BTB" evidence="1">
    <location>
        <begin position="17"/>
        <end position="85"/>
    </location>
</feature>
<protein>
    <recommendedName>
        <fullName evidence="1">BTB domain-containing protein</fullName>
    </recommendedName>
</protein>
<dbReference type="InterPro" id="IPR011333">
    <property type="entry name" value="SKP1/BTB/POZ_sf"/>
</dbReference>
<organism evidence="2 3">
    <name type="scientific">Zymoseptoria tritici (strain ST99CH_3D7)</name>
    <dbReference type="NCBI Taxonomy" id="1276538"/>
    <lineage>
        <taxon>Eukaryota</taxon>
        <taxon>Fungi</taxon>
        <taxon>Dikarya</taxon>
        <taxon>Ascomycota</taxon>
        <taxon>Pezizomycotina</taxon>
        <taxon>Dothideomycetes</taxon>
        <taxon>Dothideomycetidae</taxon>
        <taxon>Mycosphaerellales</taxon>
        <taxon>Mycosphaerellaceae</taxon>
        <taxon>Zymoseptoria</taxon>
    </lineage>
</organism>
<dbReference type="STRING" id="1276538.A0A1X7RXJ8"/>
<dbReference type="SUPFAM" id="SSF54695">
    <property type="entry name" value="POZ domain"/>
    <property type="match status" value="1"/>
</dbReference>
<dbReference type="Pfam" id="PF00651">
    <property type="entry name" value="BTB"/>
    <property type="match status" value="1"/>
</dbReference>
<sequence length="139" mass="15822">MAAATDTGQASDVSCLQYMYEHGEWSDLSIVTATKTFKVHRSVVCPKNAALRNACHQDFRQSRPSTVHWEETAEVVDAMLRHHYGLPIAWLEEPYQFSVGPGRQHRIRSQGEDAAELIVAARKYEIERLGLMALRTFEF</sequence>
<evidence type="ECO:0000313" key="3">
    <source>
        <dbReference type="Proteomes" id="UP000215127"/>
    </source>
</evidence>
<evidence type="ECO:0000259" key="1">
    <source>
        <dbReference type="Pfam" id="PF00651"/>
    </source>
</evidence>
<dbReference type="Proteomes" id="UP000215127">
    <property type="component" value="Chromosome 6"/>
</dbReference>
<name>A0A1X7RXJ8_ZYMT9</name>
<dbReference type="InterPro" id="IPR000210">
    <property type="entry name" value="BTB/POZ_dom"/>
</dbReference>
<dbReference type="AlphaFoldDB" id="A0A1X7RXJ8"/>
<dbReference type="EMBL" id="LT853697">
    <property type="protein sequence ID" value="SMQ52105.1"/>
    <property type="molecule type" value="Genomic_DNA"/>
</dbReference>
<gene>
    <name evidence="2" type="ORF">ZT3D7_G7258</name>
</gene>
<keyword evidence="3" id="KW-1185">Reference proteome</keyword>
<evidence type="ECO:0000313" key="2">
    <source>
        <dbReference type="EMBL" id="SMQ52105.1"/>
    </source>
</evidence>
<dbReference type="Gene3D" id="3.30.710.10">
    <property type="entry name" value="Potassium Channel Kv1.1, Chain A"/>
    <property type="match status" value="1"/>
</dbReference>
<reference evidence="2 3" key="1">
    <citation type="submission" date="2016-06" db="EMBL/GenBank/DDBJ databases">
        <authorList>
            <person name="Kjaerup R.B."/>
            <person name="Dalgaard T.S."/>
            <person name="Juul-Madsen H.R."/>
        </authorList>
    </citation>
    <scope>NUCLEOTIDE SEQUENCE [LARGE SCALE GENOMIC DNA]</scope>
</reference>
<proteinExistence type="predicted"/>
<accession>A0A1X7RXJ8</accession>